<evidence type="ECO:0000256" key="1">
    <source>
        <dbReference type="ARBA" id="ARBA00023015"/>
    </source>
</evidence>
<protein>
    <submittedName>
        <fullName evidence="5">Autoinducer binding domain-containing protein</fullName>
    </submittedName>
</protein>
<evidence type="ECO:0000313" key="6">
    <source>
        <dbReference type="Proteomes" id="UP000665025"/>
    </source>
</evidence>
<evidence type="ECO:0000259" key="4">
    <source>
        <dbReference type="Pfam" id="PF03472"/>
    </source>
</evidence>
<accession>A0ABX7V0F3</accession>
<feature type="domain" description="Transcription factor LuxR-like autoinducer-binding" evidence="4">
    <location>
        <begin position="19"/>
        <end position="135"/>
    </location>
</feature>
<keyword evidence="6" id="KW-1185">Reference proteome</keyword>
<proteinExistence type="predicted"/>
<evidence type="ECO:0000313" key="5">
    <source>
        <dbReference type="EMBL" id="QTL34356.1"/>
    </source>
</evidence>
<evidence type="ECO:0000256" key="2">
    <source>
        <dbReference type="ARBA" id="ARBA00023125"/>
    </source>
</evidence>
<evidence type="ECO:0000256" key="3">
    <source>
        <dbReference type="ARBA" id="ARBA00023163"/>
    </source>
</evidence>
<keyword evidence="1" id="KW-0805">Transcription regulation</keyword>
<dbReference type="EMBL" id="CP072425">
    <property type="protein sequence ID" value="QTL34356.1"/>
    <property type="molecule type" value="Genomic_DNA"/>
</dbReference>
<keyword evidence="3" id="KW-0804">Transcription</keyword>
<dbReference type="SUPFAM" id="SSF75516">
    <property type="entry name" value="Pheromone-binding domain of LuxR-like quorum-sensing transcription factors"/>
    <property type="match status" value="1"/>
</dbReference>
<dbReference type="InterPro" id="IPR005143">
    <property type="entry name" value="TF_LuxR_autoind-bd_dom"/>
</dbReference>
<dbReference type="Proteomes" id="UP000665025">
    <property type="component" value="Chromosome 1"/>
</dbReference>
<sequence length="138" mass="15440">MNSQELGGYIEQLESATTTEDAFKIYCDAMHAHGYDRVVFSLLTEHANLGLSKQHGLVSSYPDEWIKHYNKSGYLNIDPVVRELYNSSQPFFWNDLLCKKKITTQAKLVMNEAAELDIHSGLAFSCIGNMGEVSGFGV</sequence>
<keyword evidence="2" id="KW-0238">DNA-binding</keyword>
<name>A0ABX7V0F3_9GAMM</name>
<dbReference type="Pfam" id="PF03472">
    <property type="entry name" value="Autoind_bind"/>
    <property type="match status" value="1"/>
</dbReference>
<organism evidence="5 6">
    <name type="scientific">Pseudoalteromonas viridis</name>
    <dbReference type="NCBI Taxonomy" id="339617"/>
    <lineage>
        <taxon>Bacteria</taxon>
        <taxon>Pseudomonadati</taxon>
        <taxon>Pseudomonadota</taxon>
        <taxon>Gammaproteobacteria</taxon>
        <taxon>Alteromonadales</taxon>
        <taxon>Pseudoalteromonadaceae</taxon>
        <taxon>Pseudoalteromonas</taxon>
    </lineage>
</organism>
<gene>
    <name evidence="5" type="ORF">J5X90_12395</name>
</gene>
<reference evidence="5 6" key="1">
    <citation type="submission" date="2021-03" db="EMBL/GenBank/DDBJ databases">
        <title>Complete Genome of Pseudoalteromonas viridis Strain BBR56, a new biocontrol bacterial candidate.</title>
        <authorList>
            <person name="Handayani D.P."/>
            <person name="Isnansetyo A."/>
            <person name="Istiqomah I."/>
            <person name="Jumina J."/>
        </authorList>
    </citation>
    <scope>NUCLEOTIDE SEQUENCE [LARGE SCALE GENOMIC DNA]</scope>
    <source>
        <strain evidence="5 6">BBR56</strain>
    </source>
</reference>
<dbReference type="InterPro" id="IPR036693">
    <property type="entry name" value="TF_LuxR_autoind-bd_dom_sf"/>
</dbReference>
<dbReference type="Gene3D" id="3.30.450.80">
    <property type="entry name" value="Transcription factor LuxR-like, autoinducer-binding domain"/>
    <property type="match status" value="1"/>
</dbReference>
<dbReference type="RefSeq" id="WP_209051465.1">
    <property type="nucleotide sequence ID" value="NZ_CP072425.1"/>
</dbReference>